<feature type="region of interest" description="Disordered" evidence="1">
    <location>
        <begin position="1"/>
        <end position="45"/>
    </location>
</feature>
<feature type="compositionally biased region" description="Basic residues" evidence="1">
    <location>
        <begin position="1"/>
        <end position="10"/>
    </location>
</feature>
<evidence type="ECO:0000313" key="2">
    <source>
        <dbReference type="EMBL" id="SOQ49561.1"/>
    </source>
</evidence>
<evidence type="ECO:0000256" key="1">
    <source>
        <dbReference type="SAM" id="MobiDB-lite"/>
    </source>
</evidence>
<protein>
    <submittedName>
        <fullName evidence="2">SFRICE_031173</fullName>
    </submittedName>
</protein>
<reference evidence="2" key="1">
    <citation type="submission" date="2016-07" db="EMBL/GenBank/DDBJ databases">
        <authorList>
            <person name="Bretaudeau A."/>
        </authorList>
    </citation>
    <scope>NUCLEOTIDE SEQUENCE</scope>
    <source>
        <strain evidence="2">Rice</strain>
        <tissue evidence="2">Whole body</tissue>
    </source>
</reference>
<accession>A0A2H1W904</accession>
<dbReference type="EMBL" id="ODYU01007097">
    <property type="protein sequence ID" value="SOQ49561.1"/>
    <property type="molecule type" value="Genomic_DNA"/>
</dbReference>
<sequence length="102" mass="11738">MTSVRQRLKKREKEYESQTMIIKTQHLEPRPPPRRHTAHGTPHAANSKLFIAASDRNPRDQQTGRLRATTVVVVVDNSNKCERTLPEAKNDACLDKRVKNIR</sequence>
<name>A0A2H1W904_SPOFR</name>
<dbReference type="AlphaFoldDB" id="A0A2H1W904"/>
<organism evidence="2">
    <name type="scientific">Spodoptera frugiperda</name>
    <name type="common">Fall armyworm</name>
    <dbReference type="NCBI Taxonomy" id="7108"/>
    <lineage>
        <taxon>Eukaryota</taxon>
        <taxon>Metazoa</taxon>
        <taxon>Ecdysozoa</taxon>
        <taxon>Arthropoda</taxon>
        <taxon>Hexapoda</taxon>
        <taxon>Insecta</taxon>
        <taxon>Pterygota</taxon>
        <taxon>Neoptera</taxon>
        <taxon>Endopterygota</taxon>
        <taxon>Lepidoptera</taxon>
        <taxon>Glossata</taxon>
        <taxon>Ditrysia</taxon>
        <taxon>Noctuoidea</taxon>
        <taxon>Noctuidae</taxon>
        <taxon>Amphipyrinae</taxon>
        <taxon>Spodoptera</taxon>
    </lineage>
</organism>
<proteinExistence type="predicted"/>
<gene>
    <name evidence="2" type="ORF">SFRICE_031173</name>
</gene>